<feature type="compositionally biased region" description="Basic and acidic residues" evidence="1">
    <location>
        <begin position="308"/>
        <end position="335"/>
    </location>
</feature>
<evidence type="ECO:0000313" key="2">
    <source>
        <dbReference type="EMBL" id="CAE2221782.1"/>
    </source>
</evidence>
<accession>A0A7S4I8Y6</accession>
<feature type="region of interest" description="Disordered" evidence="1">
    <location>
        <begin position="24"/>
        <end position="72"/>
    </location>
</feature>
<feature type="compositionally biased region" description="Basic and acidic residues" evidence="1">
    <location>
        <begin position="380"/>
        <end position="400"/>
    </location>
</feature>
<feature type="region of interest" description="Disordered" evidence="1">
    <location>
        <begin position="380"/>
        <end position="420"/>
    </location>
</feature>
<proteinExistence type="predicted"/>
<protein>
    <submittedName>
        <fullName evidence="2">Uncharacterized protein</fullName>
    </submittedName>
</protein>
<dbReference type="EMBL" id="HBKQ01012630">
    <property type="protein sequence ID" value="CAE2221782.1"/>
    <property type="molecule type" value="Transcribed_RNA"/>
</dbReference>
<name>A0A7S4I8Y6_9STRA</name>
<organism evidence="2">
    <name type="scientific">Odontella aurita</name>
    <dbReference type="NCBI Taxonomy" id="265563"/>
    <lineage>
        <taxon>Eukaryota</taxon>
        <taxon>Sar</taxon>
        <taxon>Stramenopiles</taxon>
        <taxon>Ochrophyta</taxon>
        <taxon>Bacillariophyta</taxon>
        <taxon>Mediophyceae</taxon>
        <taxon>Biddulphiophycidae</taxon>
        <taxon>Eupodiscales</taxon>
        <taxon>Odontellaceae</taxon>
        <taxon>Odontella</taxon>
    </lineage>
</organism>
<reference evidence="2" key="1">
    <citation type="submission" date="2021-01" db="EMBL/GenBank/DDBJ databases">
        <authorList>
            <person name="Corre E."/>
            <person name="Pelletier E."/>
            <person name="Niang G."/>
            <person name="Scheremetjew M."/>
            <person name="Finn R."/>
            <person name="Kale V."/>
            <person name="Holt S."/>
            <person name="Cochrane G."/>
            <person name="Meng A."/>
            <person name="Brown T."/>
            <person name="Cohen L."/>
        </authorList>
    </citation>
    <scope>NUCLEOTIDE SEQUENCE</scope>
    <source>
        <strain evidence="2">Isolate 1302-5</strain>
    </source>
</reference>
<dbReference type="AlphaFoldDB" id="A0A7S4I8Y6"/>
<evidence type="ECO:0000256" key="1">
    <source>
        <dbReference type="SAM" id="MobiDB-lite"/>
    </source>
</evidence>
<feature type="compositionally biased region" description="Basic and acidic residues" evidence="1">
    <location>
        <begin position="35"/>
        <end position="45"/>
    </location>
</feature>
<feature type="region of interest" description="Disordered" evidence="1">
    <location>
        <begin position="308"/>
        <end position="345"/>
    </location>
</feature>
<gene>
    <name evidence="2" type="ORF">OAUR00152_LOCUS8622</name>
</gene>
<sequence>MMIRSARFSARAHVRRFPAAAAAPAASSAASARWNHTDPGGRRNDDDDEKDGNGGVVGGGAPPPSSGDRWSSFASSWNSSLSRRPQESVAVFLAAQSTAWLSLFTILTASPATFPPDLAAGWMISRLTRKFRQPANAFLAAGAVGILPKIADVKVTPLVTGFAADARSRRDMAESRERLERSFPLAGKAVDAAARGFRWLEGPVDRYGLAFYLSGKATFLATMWGSAYFVRQGVDVQGILAGWGIDEGYGEAAGTIAGAATVNAFLTPLHFLAVAYGVKGIEWEAKRMAESPDLIQYVEMYRKGAREGRAEREAERKEQGGNDYKNDDREDRGKEEEEEEEEPVKEFLENRAVKAIGMLLLFYSLSVSLYAIRKLKETAEGKDKKEKKEAKGEEHGKNESVGENGGGRLEGLVGRLLGKS</sequence>
<feature type="compositionally biased region" description="Low complexity" evidence="1">
    <location>
        <begin position="410"/>
        <end position="420"/>
    </location>
</feature>